<protein>
    <submittedName>
        <fullName evidence="2">Uncharacterized protein</fullName>
    </submittedName>
</protein>
<accession>A0ABU8G136</accession>
<evidence type="ECO:0000256" key="1">
    <source>
        <dbReference type="SAM" id="Phobius"/>
    </source>
</evidence>
<evidence type="ECO:0000313" key="2">
    <source>
        <dbReference type="EMBL" id="MEI4831963.1"/>
    </source>
</evidence>
<dbReference type="Proteomes" id="UP001367922">
    <property type="component" value="Unassembled WGS sequence"/>
</dbReference>
<dbReference type="EMBL" id="JBAWSV010000009">
    <property type="protein sequence ID" value="MEI4831963.1"/>
    <property type="molecule type" value="Genomic_DNA"/>
</dbReference>
<sequence>MEDACREILWRIVLAAICGCVGGIVNIVVNGNYIKSRMILSDQSGIESRYVFGTIKEPIAGIFSAILVTLPMDVTKEHYLFIQTALIAGFGSSTFLKSYVQKSMVIEAQKSSDIIKKYEGKLASLEINLEDETKEKLKNLQMQVKTAVSPSEIRFYNKQIEGILKGATHFTS</sequence>
<dbReference type="RefSeq" id="WP_336484065.1">
    <property type="nucleotide sequence ID" value="NZ_JBAWSV010000009.1"/>
</dbReference>
<proteinExistence type="predicted"/>
<feature type="transmembrane region" description="Helical" evidence="1">
    <location>
        <begin position="78"/>
        <end position="96"/>
    </location>
</feature>
<name>A0ABU8G136_9BACI</name>
<reference evidence="2 3" key="1">
    <citation type="submission" date="2024-01" db="EMBL/GenBank/DDBJ databases">
        <title>Seven novel Bacillus-like species.</title>
        <authorList>
            <person name="Liu G."/>
        </authorList>
    </citation>
    <scope>NUCLEOTIDE SEQUENCE [LARGE SCALE GENOMIC DNA]</scope>
    <source>
        <strain evidence="2 3">FJAT-53711</strain>
    </source>
</reference>
<keyword evidence="1" id="KW-0472">Membrane</keyword>
<keyword evidence="1" id="KW-1133">Transmembrane helix</keyword>
<keyword evidence="1" id="KW-0812">Transmembrane</keyword>
<comment type="caution">
    <text evidence="2">The sequence shown here is derived from an EMBL/GenBank/DDBJ whole genome shotgun (WGS) entry which is preliminary data.</text>
</comment>
<feature type="transmembrane region" description="Helical" evidence="1">
    <location>
        <begin position="12"/>
        <end position="29"/>
    </location>
</feature>
<organism evidence="2 3">
    <name type="scientific">Bacillus yunxiaonensis</name>
    <dbReference type="NCBI Taxonomy" id="3127665"/>
    <lineage>
        <taxon>Bacteria</taxon>
        <taxon>Bacillati</taxon>
        <taxon>Bacillota</taxon>
        <taxon>Bacilli</taxon>
        <taxon>Bacillales</taxon>
        <taxon>Bacillaceae</taxon>
        <taxon>Bacillus</taxon>
    </lineage>
</organism>
<keyword evidence="3" id="KW-1185">Reference proteome</keyword>
<gene>
    <name evidence="2" type="ORF">WAX78_21285</name>
</gene>
<evidence type="ECO:0000313" key="3">
    <source>
        <dbReference type="Proteomes" id="UP001367922"/>
    </source>
</evidence>